<keyword evidence="1" id="KW-0732">Signal</keyword>
<gene>
    <name evidence="3" type="ORF">roselon_00503</name>
</gene>
<dbReference type="eggNOG" id="ENOG5032T8T">
    <property type="taxonomic scope" value="Bacteria"/>
</dbReference>
<feature type="domain" description="DUF4329" evidence="2">
    <location>
        <begin position="30"/>
        <end position="144"/>
    </location>
</feature>
<dbReference type="AlphaFoldDB" id="W8RP87"/>
<feature type="chain" id="PRO_5004912465" description="DUF4329 domain-containing protein" evidence="1">
    <location>
        <begin position="24"/>
        <end position="179"/>
    </location>
</feature>
<dbReference type="Pfam" id="PF14220">
    <property type="entry name" value="DUF4329"/>
    <property type="match status" value="1"/>
</dbReference>
<dbReference type="EMBL" id="CP004372">
    <property type="protein sequence ID" value="AHM02944.1"/>
    <property type="molecule type" value="Genomic_DNA"/>
</dbReference>
<evidence type="ECO:0000313" key="3">
    <source>
        <dbReference type="EMBL" id="AHM02944.1"/>
    </source>
</evidence>
<organism evidence="3 4">
    <name type="scientific">Roseicyclus elongatus DSM 19469</name>
    <dbReference type="NCBI Taxonomy" id="1294273"/>
    <lineage>
        <taxon>Bacteria</taxon>
        <taxon>Pseudomonadati</taxon>
        <taxon>Pseudomonadota</taxon>
        <taxon>Alphaproteobacteria</taxon>
        <taxon>Rhodobacterales</taxon>
        <taxon>Roseobacteraceae</taxon>
        <taxon>Roseicyclus</taxon>
    </lineage>
</organism>
<protein>
    <recommendedName>
        <fullName evidence="2">DUF4329 domain-containing protein</fullName>
    </recommendedName>
</protein>
<dbReference type="Proteomes" id="UP000019593">
    <property type="component" value="Chromosome"/>
</dbReference>
<dbReference type="InterPro" id="IPR025479">
    <property type="entry name" value="DUF4329"/>
</dbReference>
<feature type="signal peptide" evidence="1">
    <location>
        <begin position="1"/>
        <end position="23"/>
    </location>
</feature>
<evidence type="ECO:0000259" key="2">
    <source>
        <dbReference type="Pfam" id="PF14220"/>
    </source>
</evidence>
<evidence type="ECO:0000256" key="1">
    <source>
        <dbReference type="SAM" id="SignalP"/>
    </source>
</evidence>
<dbReference type="KEGG" id="red:roselon_00503"/>
<keyword evidence="4" id="KW-1185">Reference proteome</keyword>
<dbReference type="STRING" id="1294273.roselon_00503"/>
<proteinExistence type="predicted"/>
<reference evidence="3 4" key="1">
    <citation type="submission" date="2013-03" db="EMBL/GenBank/DDBJ databases">
        <authorList>
            <person name="Fiebig A."/>
            <person name="Goeker M."/>
            <person name="Klenk H.-P.P."/>
        </authorList>
    </citation>
    <scope>NUCLEOTIDE SEQUENCE [LARGE SCALE GENOMIC DNA]</scope>
    <source>
        <strain evidence="4">DSM 19469</strain>
    </source>
</reference>
<sequence>MRRLATLALAAAMALPVPMAATAQSEAETEFMMGLMEAMNQLSVRFNREVCGFVLVDDAGNFSSTKVSWGGHASCASLPLQQGATVVSSWHTHAAWARQYDNEVPSIQDVEGDMRMGVNGWVGTPGGRLWFVHGRSGTIRQVCGPDCLPSDPASVNEVHSAPNQTYTLDGLYARFGRSR</sequence>
<dbReference type="HOGENOM" id="CLU_114516_0_0_5"/>
<dbReference type="RefSeq" id="WP_025310844.1">
    <property type="nucleotide sequence ID" value="NZ_CP004372.1"/>
</dbReference>
<name>W8RP87_9RHOB</name>
<evidence type="ECO:0000313" key="4">
    <source>
        <dbReference type="Proteomes" id="UP000019593"/>
    </source>
</evidence>
<accession>W8RP87</accession>